<proteinExistence type="predicted"/>
<accession>A0A1B0F048</accession>
<dbReference type="InterPro" id="IPR002893">
    <property type="entry name" value="Znf_MYND"/>
</dbReference>
<evidence type="ECO:0000256" key="4">
    <source>
        <dbReference type="ARBA" id="ARBA00022896"/>
    </source>
</evidence>
<dbReference type="Proteomes" id="UP000092462">
    <property type="component" value="Unassembled WGS sequence"/>
</dbReference>
<dbReference type="Gene3D" id="2.60.120.620">
    <property type="entry name" value="q2cbj1_9rhob like domain"/>
    <property type="match status" value="1"/>
</dbReference>
<keyword evidence="7" id="KW-1185">Reference proteome</keyword>
<dbReference type="AlphaFoldDB" id="A0A1B0F048"/>
<protein>
    <submittedName>
        <fullName evidence="6">Uncharacterized protein</fullName>
    </submittedName>
</protein>
<dbReference type="SUPFAM" id="SSF144232">
    <property type="entry name" value="HIT/MYND zinc finger-like"/>
    <property type="match status" value="1"/>
</dbReference>
<organism evidence="6 7">
    <name type="scientific">Phlebotomus papatasi</name>
    <name type="common">Sandfly</name>
    <dbReference type="NCBI Taxonomy" id="29031"/>
    <lineage>
        <taxon>Eukaryota</taxon>
        <taxon>Metazoa</taxon>
        <taxon>Ecdysozoa</taxon>
        <taxon>Arthropoda</taxon>
        <taxon>Hexapoda</taxon>
        <taxon>Insecta</taxon>
        <taxon>Pterygota</taxon>
        <taxon>Neoptera</taxon>
        <taxon>Endopterygota</taxon>
        <taxon>Diptera</taxon>
        <taxon>Nematocera</taxon>
        <taxon>Psychodoidea</taxon>
        <taxon>Psychodidae</taxon>
        <taxon>Phlebotomus</taxon>
        <taxon>Phlebotomus</taxon>
    </lineage>
</organism>
<reference evidence="6" key="1">
    <citation type="submission" date="2022-08" db="UniProtKB">
        <authorList>
            <consortium name="EnsemblMetazoa"/>
        </authorList>
    </citation>
    <scope>IDENTIFICATION</scope>
    <source>
        <strain evidence="6">Israel</strain>
    </source>
</reference>
<dbReference type="VEuPathDB" id="VectorBase:PPAI009791"/>
<feature type="region of interest" description="Disordered" evidence="5">
    <location>
        <begin position="48"/>
        <end position="84"/>
    </location>
</feature>
<sequence>MTDMVLCCKVCGETANIRRCSKCQQVFYCSQEHQKFDWRQHKRICHPPGHNTASASAVGTHQSTSQVKRPDSALPEHGTSESEILSVRAEPLTAELSSTNENLDFREELIDEKDKKFLPSNTMLVGGSDSRLNVNFRRSFEEQQQLEEFCTNLIKDMNAYGVCVMDKFLGAERGTKVRDEVINMYSAGLFKVINFIYY</sequence>
<dbReference type="GO" id="GO:0031418">
    <property type="term" value="F:L-ascorbic acid binding"/>
    <property type="evidence" value="ECO:0007669"/>
    <property type="project" value="UniProtKB-KW"/>
</dbReference>
<evidence type="ECO:0000256" key="1">
    <source>
        <dbReference type="ARBA" id="ARBA00022723"/>
    </source>
</evidence>
<keyword evidence="1" id="KW-0479">Metal-binding</keyword>
<keyword evidence="4" id="KW-0847">Vitamin C</keyword>
<dbReference type="EnsemblMetazoa" id="PPAI009791-RA">
    <property type="protein sequence ID" value="PPAI009791-PA"/>
    <property type="gene ID" value="PPAI009791"/>
</dbReference>
<dbReference type="Gene3D" id="6.10.140.2220">
    <property type="match status" value="1"/>
</dbReference>
<dbReference type="GO" id="GO:0031543">
    <property type="term" value="F:peptidyl-proline dioxygenase activity"/>
    <property type="evidence" value="ECO:0007669"/>
    <property type="project" value="TreeGrafter"/>
</dbReference>
<dbReference type="PANTHER" id="PTHR12907:SF26">
    <property type="entry name" value="HIF PROLYL HYDROXYLASE, ISOFORM C"/>
    <property type="match status" value="1"/>
</dbReference>
<dbReference type="GO" id="GO:0008198">
    <property type="term" value="F:ferrous iron binding"/>
    <property type="evidence" value="ECO:0007669"/>
    <property type="project" value="TreeGrafter"/>
</dbReference>
<evidence type="ECO:0000313" key="6">
    <source>
        <dbReference type="EnsemblMetazoa" id="PPAI009791-PA"/>
    </source>
</evidence>
<evidence type="ECO:0000256" key="5">
    <source>
        <dbReference type="SAM" id="MobiDB-lite"/>
    </source>
</evidence>
<keyword evidence="3" id="KW-0862">Zinc</keyword>
<dbReference type="VEuPathDB" id="VectorBase:PPAPM1_000820"/>
<evidence type="ECO:0000256" key="2">
    <source>
        <dbReference type="ARBA" id="ARBA00022771"/>
    </source>
</evidence>
<dbReference type="PANTHER" id="PTHR12907">
    <property type="entry name" value="EGL NINE HOMOLOG-RELATED"/>
    <property type="match status" value="1"/>
</dbReference>
<dbReference type="InterPro" id="IPR051559">
    <property type="entry name" value="HIF_prolyl_hydroxylases"/>
</dbReference>
<dbReference type="GO" id="GO:0008270">
    <property type="term" value="F:zinc ion binding"/>
    <property type="evidence" value="ECO:0007669"/>
    <property type="project" value="UniProtKB-KW"/>
</dbReference>
<keyword evidence="2" id="KW-0863">Zinc-finger</keyword>
<dbReference type="EMBL" id="AJVK01017156">
    <property type="status" value="NOT_ANNOTATED_CDS"/>
    <property type="molecule type" value="Genomic_DNA"/>
</dbReference>
<dbReference type="Pfam" id="PF01753">
    <property type="entry name" value="zf-MYND"/>
    <property type="match status" value="1"/>
</dbReference>
<feature type="compositionally biased region" description="Polar residues" evidence="5">
    <location>
        <begin position="51"/>
        <end position="67"/>
    </location>
</feature>
<evidence type="ECO:0000256" key="3">
    <source>
        <dbReference type="ARBA" id="ARBA00022833"/>
    </source>
</evidence>
<evidence type="ECO:0000313" key="7">
    <source>
        <dbReference type="Proteomes" id="UP000092462"/>
    </source>
</evidence>
<dbReference type="GO" id="GO:0071456">
    <property type="term" value="P:cellular response to hypoxia"/>
    <property type="evidence" value="ECO:0007669"/>
    <property type="project" value="TreeGrafter"/>
</dbReference>
<name>A0A1B0F048_PHLPP</name>
<dbReference type="PROSITE" id="PS50865">
    <property type="entry name" value="ZF_MYND_2"/>
    <property type="match status" value="1"/>
</dbReference>